<organism evidence="6 7">
    <name type="scientific">Hibiscus syriacus</name>
    <name type="common">Rose of Sharon</name>
    <dbReference type="NCBI Taxonomy" id="106335"/>
    <lineage>
        <taxon>Eukaryota</taxon>
        <taxon>Viridiplantae</taxon>
        <taxon>Streptophyta</taxon>
        <taxon>Embryophyta</taxon>
        <taxon>Tracheophyta</taxon>
        <taxon>Spermatophyta</taxon>
        <taxon>Magnoliopsida</taxon>
        <taxon>eudicotyledons</taxon>
        <taxon>Gunneridae</taxon>
        <taxon>Pentapetalae</taxon>
        <taxon>rosids</taxon>
        <taxon>malvids</taxon>
        <taxon>Malvales</taxon>
        <taxon>Malvaceae</taxon>
        <taxon>Malvoideae</taxon>
        <taxon>Hibiscus</taxon>
    </lineage>
</organism>
<evidence type="ECO:0000256" key="5">
    <source>
        <dbReference type="SAM" id="SignalP"/>
    </source>
</evidence>
<dbReference type="AlphaFoldDB" id="A0A6A3BX76"/>
<comment type="similarity">
    <text evidence="1">Belongs to the 'GDSL' lipolytic enzyme family.</text>
</comment>
<dbReference type="GO" id="GO:0016788">
    <property type="term" value="F:hydrolase activity, acting on ester bonds"/>
    <property type="evidence" value="ECO:0007669"/>
    <property type="project" value="InterPro"/>
</dbReference>
<protein>
    <submittedName>
        <fullName evidence="6">GDSL esterase/lipase</fullName>
    </submittedName>
</protein>
<name>A0A6A3BX76_HIBSY</name>
<gene>
    <name evidence="6" type="ORF">F3Y22_tig00109937pilonHSYRG00051</name>
</gene>
<keyword evidence="3" id="KW-0378">Hydrolase</keyword>
<accession>A0A6A3BX76</accession>
<dbReference type="InterPro" id="IPR035669">
    <property type="entry name" value="SGNH_plant_lipase-like"/>
</dbReference>
<keyword evidence="4" id="KW-0325">Glycoprotein</keyword>
<evidence type="ECO:0000313" key="7">
    <source>
        <dbReference type="Proteomes" id="UP000436088"/>
    </source>
</evidence>
<dbReference type="Gene3D" id="3.40.50.1110">
    <property type="entry name" value="SGNH hydrolase"/>
    <property type="match status" value="2"/>
</dbReference>
<dbReference type="InterPro" id="IPR001087">
    <property type="entry name" value="GDSL"/>
</dbReference>
<feature type="chain" id="PRO_5025490387" evidence="5">
    <location>
        <begin position="20"/>
        <end position="621"/>
    </location>
</feature>
<reference evidence="6" key="1">
    <citation type="submission" date="2019-09" db="EMBL/GenBank/DDBJ databases">
        <title>Draft genome information of white flower Hibiscus syriacus.</title>
        <authorList>
            <person name="Kim Y.-M."/>
        </authorList>
    </citation>
    <scope>NUCLEOTIDE SEQUENCE [LARGE SCALE GENOMIC DNA]</scope>
    <source>
        <strain evidence="6">YM2019G1</strain>
    </source>
</reference>
<keyword evidence="7" id="KW-1185">Reference proteome</keyword>
<dbReference type="EMBL" id="VEPZ02000783">
    <property type="protein sequence ID" value="KAE8719602.1"/>
    <property type="molecule type" value="Genomic_DNA"/>
</dbReference>
<dbReference type="Proteomes" id="UP000436088">
    <property type="component" value="Unassembled WGS sequence"/>
</dbReference>
<dbReference type="InterPro" id="IPR036514">
    <property type="entry name" value="SGNH_hydro_sf"/>
</dbReference>
<feature type="signal peptide" evidence="5">
    <location>
        <begin position="1"/>
        <end position="19"/>
    </location>
</feature>
<evidence type="ECO:0000256" key="2">
    <source>
        <dbReference type="ARBA" id="ARBA00022729"/>
    </source>
</evidence>
<dbReference type="SUPFAM" id="SSF52266">
    <property type="entry name" value="SGNH hydrolase"/>
    <property type="match status" value="1"/>
</dbReference>
<evidence type="ECO:0000256" key="1">
    <source>
        <dbReference type="ARBA" id="ARBA00008668"/>
    </source>
</evidence>
<comment type="caution">
    <text evidence="6">The sequence shown here is derived from an EMBL/GenBank/DDBJ whole genome shotgun (WGS) entry which is preliminary data.</text>
</comment>
<dbReference type="PANTHER" id="PTHR22835">
    <property type="entry name" value="ZINC FINGER FYVE DOMAIN CONTAINING PROTEIN"/>
    <property type="match status" value="1"/>
</dbReference>
<sequence length="621" mass="69133">MATAISVLLVASLLGSSYACHFPAVYTLGDSNSDTGSDSATFGRIPPPYGETFFRKPAGRYSDGRLIIDFIANELKLPSFLSAYLDAVDSNFRHGASFAVYGSTIQPAVGKLIDAGFNPVSLDVQLLQFQQFKERASELYDQGRNTYRLPKPEEFSKALYMLDIGQNDLTYAVVTTSIEQIKESIPNLINQFAAAIEKLFQQGARFFWIHNTGPLGCLPVSVLLGRPKPGNIDQAGCVKSQNELSQEFNKQLKDRVSQLRDKLHGARLIYVDIYSAKYTLINEAHKYGFVDPLINCCGHFGDYTVQCGKTAVVNGTEHFGAACSDPSKRISWDGTHYTDAANYWVAKRIMGGSFSDPPVPITDWQSFGVMVELEVDWVKTATMHPLRVRTAHVDRYAIIINLFDRCPERELAWNGRQRDLGQSGSCYFPAVFNFGDSTSDTGGKSAAFHRIPLPNGNIFFRKPSGRYCKGKVIIDFIGLLDVDLLCAGTNFRHGANFATVGPTIQPLDARMFKIGYSPISLDIQLAQFEQFKERLNELYKEGVGSNIKSKLPRPENFSQALYTFDIGQNDIDCAFKSMTEKQVIESIPGIINEFALAVKVTRCYAYTICLSWFSYSGRRLT</sequence>
<dbReference type="PANTHER" id="PTHR22835:SF514">
    <property type="entry name" value="GDSL-LIKE LIPASE_ACYLHYDROLASE SUPERFAMILY PROTEIN ISOFORM 1"/>
    <property type="match status" value="1"/>
</dbReference>
<dbReference type="Pfam" id="PF00657">
    <property type="entry name" value="Lipase_GDSL"/>
    <property type="match status" value="2"/>
</dbReference>
<keyword evidence="2 5" id="KW-0732">Signal</keyword>
<dbReference type="CDD" id="cd01837">
    <property type="entry name" value="SGNH_plant_lipase_like"/>
    <property type="match status" value="1"/>
</dbReference>
<evidence type="ECO:0000256" key="4">
    <source>
        <dbReference type="ARBA" id="ARBA00023180"/>
    </source>
</evidence>
<proteinExistence type="inferred from homology"/>
<evidence type="ECO:0000313" key="6">
    <source>
        <dbReference type="EMBL" id="KAE8719602.1"/>
    </source>
</evidence>
<evidence type="ECO:0000256" key="3">
    <source>
        <dbReference type="ARBA" id="ARBA00022801"/>
    </source>
</evidence>